<keyword evidence="1 5" id="KW-0378">Hydrolase</keyword>
<evidence type="ECO:0000313" key="6">
    <source>
        <dbReference type="Proteomes" id="UP000008983"/>
    </source>
</evidence>
<dbReference type="PANTHER" id="PTHR45629">
    <property type="entry name" value="SNF2/RAD54 FAMILY MEMBER"/>
    <property type="match status" value="1"/>
</dbReference>
<evidence type="ECO:0000259" key="4">
    <source>
        <dbReference type="PROSITE" id="PS51194"/>
    </source>
</evidence>
<sequence length="632" mass="74738">MYECITGKRGTEISGCILADSMGLGKTLQTIALIWVLLRRNPFSSCKPFLNKVIIVTPVSLLGVWKKEIRKWLGDERLIPKIAIGKREDVITTCKEFAGSYQKVLLISYDQFRTHVKIFNKICDLLIFDEGHKLKNMNIKTFKQFDLIQCKRRIILTGTPLQNSLNELYSCIKFVNPFIFENDKQFKSLFSDPIIASIKTDASEEIIKQAKMRSKELSNIIQKFVLRRKADILEKLLPPKYEFYIFLKMTELQKMLYSKVQQNYDFNENQTAVLTLLTSIRKILNHPQILYTDQENKNSFEFKQYFPHDFQLNDWANSVKTQFLKDILYQIKDQQKLKNQKEKIIIVSYYTQTLDLIQQLINQHESEHFKILRLDGSVQSTQRQKLIDQFQDQNSNYNIFLLCAKAGGTGLNLTAANRMILMEVDWNPSNDLQVMGRIWRDGQTKNVYIYRLFCTGTMEEKILQRQFLKEDLSSNVIDEKQIIQQHDQDNLKMLFQYDKKYQGKCLTFQEEENEFDSFAEITPDFDQNMINYVQFVKRKYVDYSKTNKEDDEIEVEKNEFLNENIFLDQNENNVDLNQQQIQEQLQSDSSDLIQEEELILEQIKQEDEEYIQNQQKNQEQDVQVQKFKKSQS</sequence>
<accession>G0QZC2</accession>
<dbReference type="AlphaFoldDB" id="G0QZC2"/>
<dbReference type="Pfam" id="PF00271">
    <property type="entry name" value="Helicase_C"/>
    <property type="match status" value="1"/>
</dbReference>
<dbReference type="Gene3D" id="3.40.50.300">
    <property type="entry name" value="P-loop containing nucleotide triphosphate hydrolases"/>
    <property type="match status" value="1"/>
</dbReference>
<dbReference type="GeneID" id="14905526"/>
<dbReference type="Pfam" id="PF00176">
    <property type="entry name" value="SNF2-rel_dom"/>
    <property type="match status" value="1"/>
</dbReference>
<dbReference type="FunCoup" id="G0QZC2">
    <property type="interactions" value="196"/>
</dbReference>
<dbReference type="PROSITE" id="PS51192">
    <property type="entry name" value="HELICASE_ATP_BIND_1"/>
    <property type="match status" value="1"/>
</dbReference>
<feature type="region of interest" description="Disordered" evidence="2">
    <location>
        <begin position="611"/>
        <end position="632"/>
    </location>
</feature>
<dbReference type="GO" id="GO:0015616">
    <property type="term" value="F:DNA translocase activity"/>
    <property type="evidence" value="ECO:0007669"/>
    <property type="project" value="TreeGrafter"/>
</dbReference>
<name>G0QZC2_ICHMU</name>
<dbReference type="InterPro" id="IPR027417">
    <property type="entry name" value="P-loop_NTPase"/>
</dbReference>
<dbReference type="InterPro" id="IPR014001">
    <property type="entry name" value="Helicase_ATP-bd"/>
</dbReference>
<evidence type="ECO:0000256" key="1">
    <source>
        <dbReference type="ARBA" id="ARBA00022801"/>
    </source>
</evidence>
<dbReference type="InterPro" id="IPR038718">
    <property type="entry name" value="SNF2-like_sf"/>
</dbReference>
<dbReference type="OrthoDB" id="413460at2759"/>
<dbReference type="InterPro" id="IPR001650">
    <property type="entry name" value="Helicase_C-like"/>
</dbReference>
<dbReference type="PROSITE" id="PS51194">
    <property type="entry name" value="HELICASE_CTER"/>
    <property type="match status" value="1"/>
</dbReference>
<dbReference type="InParanoid" id="G0QZC2"/>
<keyword evidence="6" id="KW-1185">Reference proteome</keyword>
<dbReference type="Proteomes" id="UP000008983">
    <property type="component" value="Unassembled WGS sequence"/>
</dbReference>
<dbReference type="InterPro" id="IPR000330">
    <property type="entry name" value="SNF2_N"/>
</dbReference>
<feature type="domain" description="Helicase C-terminal" evidence="4">
    <location>
        <begin position="323"/>
        <end position="491"/>
    </location>
</feature>
<dbReference type="OMA" id="KMICVEV"/>
<evidence type="ECO:0000259" key="3">
    <source>
        <dbReference type="PROSITE" id="PS51192"/>
    </source>
</evidence>
<dbReference type="eggNOG" id="KOG0390">
    <property type="taxonomic scope" value="Eukaryota"/>
</dbReference>
<dbReference type="GO" id="GO:0005524">
    <property type="term" value="F:ATP binding"/>
    <property type="evidence" value="ECO:0007669"/>
    <property type="project" value="InterPro"/>
</dbReference>
<evidence type="ECO:0000313" key="5">
    <source>
        <dbReference type="EMBL" id="EGR29425.1"/>
    </source>
</evidence>
<dbReference type="GO" id="GO:0000724">
    <property type="term" value="P:double-strand break repair via homologous recombination"/>
    <property type="evidence" value="ECO:0007669"/>
    <property type="project" value="TreeGrafter"/>
</dbReference>
<dbReference type="Gene3D" id="1.20.120.850">
    <property type="entry name" value="SWI2/SNF2 ATPases, N-terminal domain"/>
    <property type="match status" value="1"/>
</dbReference>
<gene>
    <name evidence="5" type="ORF">IMG5_155740</name>
</gene>
<dbReference type="STRING" id="857967.G0QZC2"/>
<dbReference type="CDD" id="cd18793">
    <property type="entry name" value="SF2_C_SNF"/>
    <property type="match status" value="1"/>
</dbReference>
<reference evidence="5 6" key="1">
    <citation type="submission" date="2011-07" db="EMBL/GenBank/DDBJ databases">
        <authorList>
            <person name="Coyne R."/>
            <person name="Brami D."/>
            <person name="Johnson J."/>
            <person name="Hostetler J."/>
            <person name="Hannick L."/>
            <person name="Clark T."/>
            <person name="Cassidy-Hanley D."/>
            <person name="Inman J."/>
        </authorList>
    </citation>
    <scope>NUCLEOTIDE SEQUENCE [LARGE SCALE GENOMIC DNA]</scope>
    <source>
        <strain evidence="5 6">G5</strain>
    </source>
</reference>
<dbReference type="PANTHER" id="PTHR45629:SF7">
    <property type="entry name" value="DNA EXCISION REPAIR PROTEIN ERCC-6-RELATED"/>
    <property type="match status" value="1"/>
</dbReference>
<dbReference type="InterPro" id="IPR049730">
    <property type="entry name" value="SNF2/RAD54-like_C"/>
</dbReference>
<organism evidence="5 6">
    <name type="scientific">Ichthyophthirius multifiliis</name>
    <name type="common">White spot disease agent</name>
    <name type="synonym">Ich</name>
    <dbReference type="NCBI Taxonomy" id="5932"/>
    <lineage>
        <taxon>Eukaryota</taxon>
        <taxon>Sar</taxon>
        <taxon>Alveolata</taxon>
        <taxon>Ciliophora</taxon>
        <taxon>Intramacronucleata</taxon>
        <taxon>Oligohymenophorea</taxon>
        <taxon>Hymenostomatida</taxon>
        <taxon>Ophryoglenina</taxon>
        <taxon>Ichthyophthirius</taxon>
    </lineage>
</organism>
<dbReference type="SMART" id="SM00487">
    <property type="entry name" value="DEXDc"/>
    <property type="match status" value="1"/>
</dbReference>
<feature type="domain" description="Helicase ATP-binding" evidence="3">
    <location>
        <begin position="7"/>
        <end position="178"/>
    </location>
</feature>
<dbReference type="SUPFAM" id="SSF52540">
    <property type="entry name" value="P-loop containing nucleoside triphosphate hydrolases"/>
    <property type="match status" value="2"/>
</dbReference>
<feature type="compositionally biased region" description="Low complexity" evidence="2">
    <location>
        <begin position="612"/>
        <end position="625"/>
    </location>
</feature>
<proteinExistence type="predicted"/>
<evidence type="ECO:0000256" key="2">
    <source>
        <dbReference type="SAM" id="MobiDB-lite"/>
    </source>
</evidence>
<protein>
    <submittedName>
        <fullName evidence="5">Snf2 family n-terminal domain protein</fullName>
        <ecNumber evidence="5">3.6.1.15</ecNumber>
    </submittedName>
</protein>
<dbReference type="EC" id="3.6.1.15" evidence="5"/>
<dbReference type="GO" id="GO:0007131">
    <property type="term" value="P:reciprocal meiotic recombination"/>
    <property type="evidence" value="ECO:0007669"/>
    <property type="project" value="TreeGrafter"/>
</dbReference>
<dbReference type="SMART" id="SM00490">
    <property type="entry name" value="HELICc"/>
    <property type="match status" value="1"/>
</dbReference>
<dbReference type="RefSeq" id="XP_004030661.1">
    <property type="nucleotide sequence ID" value="XM_004030613.1"/>
</dbReference>
<dbReference type="InterPro" id="IPR050496">
    <property type="entry name" value="SNF2_RAD54_helicase_repair"/>
</dbReference>
<dbReference type="Gene3D" id="3.40.50.10810">
    <property type="entry name" value="Tandem AAA-ATPase domain"/>
    <property type="match status" value="1"/>
</dbReference>
<dbReference type="EMBL" id="GL984144">
    <property type="protein sequence ID" value="EGR29425.1"/>
    <property type="molecule type" value="Genomic_DNA"/>
</dbReference>
<dbReference type="GO" id="GO:0017111">
    <property type="term" value="F:ribonucleoside triphosphate phosphatase activity"/>
    <property type="evidence" value="ECO:0007669"/>
    <property type="project" value="UniProtKB-EC"/>
</dbReference>
<dbReference type="GO" id="GO:0005634">
    <property type="term" value="C:nucleus"/>
    <property type="evidence" value="ECO:0007669"/>
    <property type="project" value="TreeGrafter"/>
</dbReference>
<dbReference type="CDD" id="cd18004">
    <property type="entry name" value="DEXHc_RAD54"/>
    <property type="match status" value="1"/>
</dbReference>